<evidence type="ECO:0000256" key="1">
    <source>
        <dbReference type="ARBA" id="ARBA00010641"/>
    </source>
</evidence>
<dbReference type="InterPro" id="IPR007627">
    <property type="entry name" value="RNA_pol_sigma70_r2"/>
</dbReference>
<dbReference type="EMBL" id="FNGY01000002">
    <property type="protein sequence ID" value="SDL82429.1"/>
    <property type="molecule type" value="Genomic_DNA"/>
</dbReference>
<gene>
    <name evidence="7" type="ORF">SAMN05421820_102240</name>
</gene>
<evidence type="ECO:0000313" key="7">
    <source>
        <dbReference type="EMBL" id="SDL82429.1"/>
    </source>
</evidence>
<keyword evidence="3" id="KW-0731">Sigma factor</keyword>
<dbReference type="NCBIfam" id="TIGR02937">
    <property type="entry name" value="sigma70-ECF"/>
    <property type="match status" value="1"/>
</dbReference>
<dbReference type="PANTHER" id="PTHR43133">
    <property type="entry name" value="RNA POLYMERASE ECF-TYPE SIGMA FACTO"/>
    <property type="match status" value="1"/>
</dbReference>
<dbReference type="Pfam" id="PF08281">
    <property type="entry name" value="Sigma70_r4_2"/>
    <property type="match status" value="1"/>
</dbReference>
<dbReference type="PANTHER" id="PTHR43133:SF46">
    <property type="entry name" value="RNA POLYMERASE SIGMA-70 FACTOR ECF SUBFAMILY"/>
    <property type="match status" value="1"/>
</dbReference>
<dbReference type="AlphaFoldDB" id="A0A1G9N7D5"/>
<dbReference type="STRING" id="430522.BFS30_17030"/>
<dbReference type="Gene3D" id="1.10.1740.10">
    <property type="match status" value="1"/>
</dbReference>
<feature type="domain" description="RNA polymerase sigma-70 region 2" evidence="5">
    <location>
        <begin position="29"/>
        <end position="90"/>
    </location>
</feature>
<evidence type="ECO:0000313" key="8">
    <source>
        <dbReference type="Proteomes" id="UP000183200"/>
    </source>
</evidence>
<dbReference type="Pfam" id="PF04542">
    <property type="entry name" value="Sigma70_r2"/>
    <property type="match status" value="1"/>
</dbReference>
<sequence length="194" mass="22764">MGMITYTGLSDGELAILLQQGDRAAFTEIYNRYKYLLYLHVYKRLRNADEAEDIIHDLFAVLWNNRDSFVLKTHLSGYLYTAVRNRVFKFMAHKDIESAYITSFFETAKSTVNITDHLVREHQMTLLIEKEIAALPSKMREIFELSRKQHLSHKEIADQLQLSEQTVSKQVTNALRILRAKLWFLTFLAFFIKP</sequence>
<dbReference type="NCBIfam" id="TIGR02985">
    <property type="entry name" value="Sig70_bacteroi1"/>
    <property type="match status" value="1"/>
</dbReference>
<comment type="similarity">
    <text evidence="1">Belongs to the sigma-70 factor family. ECF subfamily.</text>
</comment>
<dbReference type="InterPro" id="IPR013325">
    <property type="entry name" value="RNA_pol_sigma_r2"/>
</dbReference>
<dbReference type="GO" id="GO:0006352">
    <property type="term" value="P:DNA-templated transcription initiation"/>
    <property type="evidence" value="ECO:0007669"/>
    <property type="project" value="InterPro"/>
</dbReference>
<dbReference type="InterPro" id="IPR036388">
    <property type="entry name" value="WH-like_DNA-bd_sf"/>
</dbReference>
<proteinExistence type="inferred from homology"/>
<evidence type="ECO:0000256" key="4">
    <source>
        <dbReference type="ARBA" id="ARBA00023163"/>
    </source>
</evidence>
<keyword evidence="4" id="KW-0804">Transcription</keyword>
<reference evidence="8" key="1">
    <citation type="submission" date="2016-10" db="EMBL/GenBank/DDBJ databases">
        <authorList>
            <person name="Varghese N."/>
            <person name="Submissions S."/>
        </authorList>
    </citation>
    <scope>NUCLEOTIDE SEQUENCE [LARGE SCALE GENOMIC DNA]</scope>
    <source>
        <strain evidence="8">DSM 19110</strain>
    </source>
</reference>
<dbReference type="InterPro" id="IPR013249">
    <property type="entry name" value="RNA_pol_sigma70_r4_t2"/>
</dbReference>
<dbReference type="GO" id="GO:0016987">
    <property type="term" value="F:sigma factor activity"/>
    <property type="evidence" value="ECO:0007669"/>
    <property type="project" value="UniProtKB-KW"/>
</dbReference>
<dbReference type="InterPro" id="IPR013324">
    <property type="entry name" value="RNA_pol_sigma_r3/r4-like"/>
</dbReference>
<keyword evidence="8" id="KW-1185">Reference proteome</keyword>
<feature type="domain" description="RNA polymerase sigma factor 70 region 4 type 2" evidence="6">
    <location>
        <begin position="127"/>
        <end position="176"/>
    </location>
</feature>
<accession>A0A1G9N7D5</accession>
<dbReference type="InterPro" id="IPR014327">
    <property type="entry name" value="RNA_pol_sigma70_bacteroid"/>
</dbReference>
<keyword evidence="2" id="KW-0805">Transcription regulation</keyword>
<organism evidence="7 8">
    <name type="scientific">Pedobacter steynii</name>
    <dbReference type="NCBI Taxonomy" id="430522"/>
    <lineage>
        <taxon>Bacteria</taxon>
        <taxon>Pseudomonadati</taxon>
        <taxon>Bacteroidota</taxon>
        <taxon>Sphingobacteriia</taxon>
        <taxon>Sphingobacteriales</taxon>
        <taxon>Sphingobacteriaceae</taxon>
        <taxon>Pedobacter</taxon>
    </lineage>
</organism>
<evidence type="ECO:0000256" key="3">
    <source>
        <dbReference type="ARBA" id="ARBA00023082"/>
    </source>
</evidence>
<dbReference type="InterPro" id="IPR039425">
    <property type="entry name" value="RNA_pol_sigma-70-like"/>
</dbReference>
<dbReference type="Proteomes" id="UP000183200">
    <property type="component" value="Unassembled WGS sequence"/>
</dbReference>
<dbReference type="Gene3D" id="1.10.10.10">
    <property type="entry name" value="Winged helix-like DNA-binding domain superfamily/Winged helix DNA-binding domain"/>
    <property type="match status" value="1"/>
</dbReference>
<name>A0A1G9N7D5_9SPHI</name>
<dbReference type="GO" id="GO:0003677">
    <property type="term" value="F:DNA binding"/>
    <property type="evidence" value="ECO:0007669"/>
    <property type="project" value="InterPro"/>
</dbReference>
<dbReference type="SUPFAM" id="SSF88659">
    <property type="entry name" value="Sigma3 and sigma4 domains of RNA polymerase sigma factors"/>
    <property type="match status" value="1"/>
</dbReference>
<evidence type="ECO:0000259" key="6">
    <source>
        <dbReference type="Pfam" id="PF08281"/>
    </source>
</evidence>
<dbReference type="SUPFAM" id="SSF88946">
    <property type="entry name" value="Sigma2 domain of RNA polymerase sigma factors"/>
    <property type="match status" value="1"/>
</dbReference>
<protein>
    <submittedName>
        <fullName evidence="7">RNA polymerase sigma-70 factor, ECF subfamily</fullName>
    </submittedName>
</protein>
<dbReference type="InterPro" id="IPR014284">
    <property type="entry name" value="RNA_pol_sigma-70_dom"/>
</dbReference>
<evidence type="ECO:0000256" key="2">
    <source>
        <dbReference type="ARBA" id="ARBA00023015"/>
    </source>
</evidence>
<evidence type="ECO:0000259" key="5">
    <source>
        <dbReference type="Pfam" id="PF04542"/>
    </source>
</evidence>